<dbReference type="EMBL" id="HBIT01004853">
    <property type="protein sequence ID" value="CAE0616457.1"/>
    <property type="molecule type" value="Transcribed_RNA"/>
</dbReference>
<sequence length="330" mass="38960">MTDKGEVGYYQDQIKSIQQTFAKFDEAGTGRILVDRVPELLKELGRDPETGLRVQQLLRERDIDNGDTCTFEEAVQHLKNVEVQEYAGPGADQGGDKTVTPLTLMRRLDEYRKQCEEKGEYVEAKKARMKYEELRQKEEIRQRRLVEQAQIHEMNEVEQAQKQQFLEFSAAWDRYMADYESTAYMSVERLREQHAQDFAEFQEQLRKQPPGCKQSKELLELRRKQQALAKLGRYKEANEVKKQGDDLEKWEQAKNSSEVHDRTRRQEERLRAAQQKALAALLKRIQRDRGEQIRHRQMDSQRLIQRNKNLKANKFEQPHSYRGVCRSIAD</sequence>
<evidence type="ECO:0000313" key="2">
    <source>
        <dbReference type="EMBL" id="CAE0616457.1"/>
    </source>
</evidence>
<organism evidence="2">
    <name type="scientific">Oxyrrhis marina</name>
    <name type="common">Dinoflagellate</name>
    <dbReference type="NCBI Taxonomy" id="2969"/>
    <lineage>
        <taxon>Eukaryota</taxon>
        <taxon>Sar</taxon>
        <taxon>Alveolata</taxon>
        <taxon>Dinophyceae</taxon>
        <taxon>Oxyrrhinales</taxon>
        <taxon>Oxyrrhinaceae</taxon>
        <taxon>Oxyrrhis</taxon>
    </lineage>
</organism>
<dbReference type="PANTHER" id="PTHR47026">
    <property type="entry name" value="PIGMENTOSA GTPASE REGULATOR-LIKE PROTEIN, PUTATIVE-RELATED"/>
    <property type="match status" value="1"/>
</dbReference>
<dbReference type="Gene3D" id="1.10.238.10">
    <property type="entry name" value="EF-hand"/>
    <property type="match status" value="1"/>
</dbReference>
<protein>
    <recommendedName>
        <fullName evidence="3">EF-hand domain-containing protein</fullName>
    </recommendedName>
</protein>
<name>A0A7S3UJA6_OXYMA</name>
<dbReference type="InterPro" id="IPR011992">
    <property type="entry name" value="EF-hand-dom_pair"/>
</dbReference>
<accession>A0A7S3UJA6</accession>
<dbReference type="AlphaFoldDB" id="A0A7S3UJA6"/>
<proteinExistence type="predicted"/>
<dbReference type="PANTHER" id="PTHR47026:SF2">
    <property type="entry name" value="FLAGELLAR ASSOCIATED PROTEIN"/>
    <property type="match status" value="1"/>
</dbReference>
<reference evidence="2" key="1">
    <citation type="submission" date="2021-01" db="EMBL/GenBank/DDBJ databases">
        <authorList>
            <person name="Corre E."/>
            <person name="Pelletier E."/>
            <person name="Niang G."/>
            <person name="Scheremetjew M."/>
            <person name="Finn R."/>
            <person name="Kale V."/>
            <person name="Holt S."/>
            <person name="Cochrane G."/>
            <person name="Meng A."/>
            <person name="Brown T."/>
            <person name="Cohen L."/>
        </authorList>
    </citation>
    <scope>NUCLEOTIDE SEQUENCE</scope>
    <source>
        <strain evidence="2">CCMP1795</strain>
    </source>
</reference>
<evidence type="ECO:0008006" key="3">
    <source>
        <dbReference type="Google" id="ProtNLM"/>
    </source>
</evidence>
<feature type="region of interest" description="Disordered" evidence="1">
    <location>
        <begin position="244"/>
        <end position="266"/>
    </location>
</feature>
<evidence type="ECO:0000256" key="1">
    <source>
        <dbReference type="SAM" id="MobiDB-lite"/>
    </source>
</evidence>
<gene>
    <name evidence="2" type="ORF">OMAR00292_LOCUS2333</name>
</gene>
<dbReference type="SUPFAM" id="SSF47473">
    <property type="entry name" value="EF-hand"/>
    <property type="match status" value="1"/>
</dbReference>